<reference evidence="1" key="1">
    <citation type="submission" date="2023-03" db="EMBL/GenBank/DDBJ databases">
        <title>Chromosome-level genomes of two armyworms, Mythimna separata and Mythimna loreyi, provide insights into the biosynthesis and reception of sex pheromones.</title>
        <authorList>
            <person name="Zhao H."/>
        </authorList>
    </citation>
    <scope>NUCLEOTIDE SEQUENCE</scope>
    <source>
        <strain evidence="1">BeijingLab</strain>
    </source>
</reference>
<dbReference type="EMBL" id="CM056782">
    <property type="protein sequence ID" value="KAJ8732330.1"/>
    <property type="molecule type" value="Genomic_DNA"/>
</dbReference>
<comment type="caution">
    <text evidence="1">The sequence shown here is derived from an EMBL/GenBank/DDBJ whole genome shotgun (WGS) entry which is preliminary data.</text>
</comment>
<name>A0ACC2R699_9NEOP</name>
<evidence type="ECO:0000313" key="2">
    <source>
        <dbReference type="Proteomes" id="UP001231649"/>
    </source>
</evidence>
<proteinExistence type="predicted"/>
<organism evidence="1 2">
    <name type="scientific">Mythimna loreyi</name>
    <dbReference type="NCBI Taxonomy" id="667449"/>
    <lineage>
        <taxon>Eukaryota</taxon>
        <taxon>Metazoa</taxon>
        <taxon>Ecdysozoa</taxon>
        <taxon>Arthropoda</taxon>
        <taxon>Hexapoda</taxon>
        <taxon>Insecta</taxon>
        <taxon>Pterygota</taxon>
        <taxon>Neoptera</taxon>
        <taxon>Endopterygota</taxon>
        <taxon>Lepidoptera</taxon>
        <taxon>Glossata</taxon>
        <taxon>Ditrysia</taxon>
        <taxon>Noctuoidea</taxon>
        <taxon>Noctuidae</taxon>
        <taxon>Noctuinae</taxon>
        <taxon>Hadenini</taxon>
        <taxon>Mythimna</taxon>
    </lineage>
</organism>
<gene>
    <name evidence="1" type="ORF">PYW08_015060</name>
</gene>
<accession>A0ACC2R699</accession>
<protein>
    <submittedName>
        <fullName evidence="1">Uncharacterized protein</fullName>
    </submittedName>
</protein>
<dbReference type="Proteomes" id="UP001231649">
    <property type="component" value="Chromosome 6"/>
</dbReference>
<keyword evidence="2" id="KW-1185">Reference proteome</keyword>
<evidence type="ECO:0000313" key="1">
    <source>
        <dbReference type="EMBL" id="KAJ8732330.1"/>
    </source>
</evidence>
<sequence length="98" mass="10770">MKLTLVLIIVAACSWCGEAQDGASYYCGRHLSRVLANLCWGASEEKRANGWWGPEERATGWWGRQGAGRALGGVRGKRSLTDECCDKPCTVDELLTYC</sequence>